<evidence type="ECO:0000313" key="5">
    <source>
        <dbReference type="EMBL" id="KAK7466963.1"/>
    </source>
</evidence>
<evidence type="ECO:0000256" key="3">
    <source>
        <dbReference type="ARBA" id="ARBA00022833"/>
    </source>
</evidence>
<keyword evidence="2" id="KW-0863">Zinc-finger</keyword>
<evidence type="ECO:0000259" key="4">
    <source>
        <dbReference type="SMART" id="SM00154"/>
    </source>
</evidence>
<feature type="domain" description="AN1-type" evidence="4">
    <location>
        <begin position="10"/>
        <end position="45"/>
    </location>
</feature>
<dbReference type="PANTHER" id="PTHR14677:SF20">
    <property type="entry name" value="ZINC FINGER AN1-TYPE CONTAINING 2A-RELATED"/>
    <property type="match status" value="1"/>
</dbReference>
<dbReference type="Proteomes" id="UP001498398">
    <property type="component" value="Unassembled WGS sequence"/>
</dbReference>
<protein>
    <recommendedName>
        <fullName evidence="4">AN1-type domain-containing protein</fullName>
    </recommendedName>
</protein>
<dbReference type="Pfam" id="PF01428">
    <property type="entry name" value="zf-AN1"/>
    <property type="match status" value="1"/>
</dbReference>
<dbReference type="Gene3D" id="4.10.1110.10">
    <property type="entry name" value="AN1-like Zinc finger"/>
    <property type="match status" value="2"/>
</dbReference>
<dbReference type="InterPro" id="IPR035896">
    <property type="entry name" value="AN1-like_Znf"/>
</dbReference>
<dbReference type="SMART" id="SM00154">
    <property type="entry name" value="ZnF_AN1"/>
    <property type="match status" value="2"/>
</dbReference>
<keyword evidence="1" id="KW-0479">Metal-binding</keyword>
<name>A0ABR1JUG2_9AGAR</name>
<dbReference type="SUPFAM" id="SSF118310">
    <property type="entry name" value="AN1-like Zinc finger"/>
    <property type="match status" value="2"/>
</dbReference>
<evidence type="ECO:0000313" key="6">
    <source>
        <dbReference type="Proteomes" id="UP001498398"/>
    </source>
</evidence>
<dbReference type="InterPro" id="IPR000058">
    <property type="entry name" value="Znf_AN1"/>
</dbReference>
<sequence length="237" mass="26203">MDVNISLDKCCICQQPDFLPISCNLCSRLFCNQHIHAHDCPDAVSSSLSTASVPLSRCAFDACNDPSVIACPDCQHPFCPRHRHSNDHTCSEKPQPPPVKNQAARALLAAHFPASSRTTKSTKPTTKNLKLELMKMRQRAVSADPKLQSSTMSPQNRCYVKVQVNDGPEKVFWLERTVIAGRAFDLLATQMGIPSSSFDHYHLCKKSDDQFVALQNDLLFSEQVVDGDSIVLSNTTS</sequence>
<feature type="domain" description="AN1-type" evidence="4">
    <location>
        <begin position="58"/>
        <end position="95"/>
    </location>
</feature>
<comment type="caution">
    <text evidence="5">The sequence shown here is derived from an EMBL/GenBank/DDBJ whole genome shotgun (WGS) entry which is preliminary data.</text>
</comment>
<keyword evidence="3" id="KW-0862">Zinc</keyword>
<proteinExistence type="predicted"/>
<reference evidence="5 6" key="1">
    <citation type="submission" date="2024-01" db="EMBL/GenBank/DDBJ databases">
        <title>A draft genome for the cacao thread blight pathogen Marasmiellus scandens.</title>
        <authorList>
            <person name="Baruah I.K."/>
            <person name="Leung J."/>
            <person name="Bukari Y."/>
            <person name="Amoako-Attah I."/>
            <person name="Meinhardt L.W."/>
            <person name="Bailey B.A."/>
            <person name="Cohen S.P."/>
        </authorList>
    </citation>
    <scope>NUCLEOTIDE SEQUENCE [LARGE SCALE GENOMIC DNA]</scope>
    <source>
        <strain evidence="5 6">GH-19</strain>
    </source>
</reference>
<dbReference type="PANTHER" id="PTHR14677">
    <property type="entry name" value="ARSENITE INDUCUBLE RNA ASSOCIATED PROTEIN AIP-1-RELATED"/>
    <property type="match status" value="1"/>
</dbReference>
<evidence type="ECO:0000256" key="1">
    <source>
        <dbReference type="ARBA" id="ARBA00022723"/>
    </source>
</evidence>
<keyword evidence="6" id="KW-1185">Reference proteome</keyword>
<accession>A0ABR1JUG2</accession>
<dbReference type="EMBL" id="JBANRG010000004">
    <property type="protein sequence ID" value="KAK7466963.1"/>
    <property type="molecule type" value="Genomic_DNA"/>
</dbReference>
<organism evidence="5 6">
    <name type="scientific">Marasmiellus scandens</name>
    <dbReference type="NCBI Taxonomy" id="2682957"/>
    <lineage>
        <taxon>Eukaryota</taxon>
        <taxon>Fungi</taxon>
        <taxon>Dikarya</taxon>
        <taxon>Basidiomycota</taxon>
        <taxon>Agaricomycotina</taxon>
        <taxon>Agaricomycetes</taxon>
        <taxon>Agaricomycetidae</taxon>
        <taxon>Agaricales</taxon>
        <taxon>Marasmiineae</taxon>
        <taxon>Omphalotaceae</taxon>
        <taxon>Marasmiellus</taxon>
    </lineage>
</organism>
<evidence type="ECO:0000256" key="2">
    <source>
        <dbReference type="ARBA" id="ARBA00022771"/>
    </source>
</evidence>
<gene>
    <name evidence="5" type="ORF">VKT23_004027</name>
</gene>